<sequence>MPLSLVDGATKGKYKGSPKKIPGDITRVAVALRRQSDDNARLLRRPGSQLPRLQAAMVI</sequence>
<dbReference type="KEGG" id="cja:CJA_2442"/>
<reference evidence="2 3" key="1">
    <citation type="journal article" date="2008" name="J. Bacteriol.">
        <title>Insights into plant cell wall degradation from the genome sequence of the soil bacterium Cellvibrio japonicus.</title>
        <authorList>
            <person name="Deboy R.T."/>
            <person name="Mongodin E.F."/>
            <person name="Fouts D.E."/>
            <person name="Tailford L.E."/>
            <person name="Khouri H."/>
            <person name="Emerson J.B."/>
            <person name="Mohamoud Y."/>
            <person name="Watkins K."/>
            <person name="Henrissat B."/>
            <person name="Gilbert H.J."/>
            <person name="Nelson K.E."/>
        </authorList>
    </citation>
    <scope>NUCLEOTIDE SEQUENCE [LARGE SCALE GENOMIC DNA]</scope>
    <source>
        <strain evidence="2 3">Ueda107</strain>
    </source>
</reference>
<proteinExistence type="predicted"/>
<organism evidence="2 3">
    <name type="scientific">Cellvibrio japonicus (strain Ueda107)</name>
    <name type="common">Pseudomonas fluorescens subsp. cellulosa</name>
    <dbReference type="NCBI Taxonomy" id="498211"/>
    <lineage>
        <taxon>Bacteria</taxon>
        <taxon>Pseudomonadati</taxon>
        <taxon>Pseudomonadota</taxon>
        <taxon>Gammaproteobacteria</taxon>
        <taxon>Cellvibrionales</taxon>
        <taxon>Cellvibrionaceae</taxon>
        <taxon>Cellvibrio</taxon>
    </lineage>
</organism>
<protein>
    <submittedName>
        <fullName evidence="2">Uncharacterized protein</fullName>
    </submittedName>
</protein>
<keyword evidence="3" id="KW-1185">Reference proteome</keyword>
<evidence type="ECO:0000313" key="3">
    <source>
        <dbReference type="Proteomes" id="UP000001036"/>
    </source>
</evidence>
<name>B3PKH4_CELJU</name>
<dbReference type="EMBL" id="CP000934">
    <property type="protein sequence ID" value="ACE84365.1"/>
    <property type="molecule type" value="Genomic_DNA"/>
</dbReference>
<dbReference type="STRING" id="498211.CJA_2442"/>
<evidence type="ECO:0000313" key="2">
    <source>
        <dbReference type="EMBL" id="ACE84365.1"/>
    </source>
</evidence>
<gene>
    <name evidence="2" type="ordered locus">CJA_2442</name>
</gene>
<dbReference type="AlphaFoldDB" id="B3PKH4"/>
<dbReference type="Proteomes" id="UP000001036">
    <property type="component" value="Chromosome"/>
</dbReference>
<evidence type="ECO:0000256" key="1">
    <source>
        <dbReference type="SAM" id="MobiDB-lite"/>
    </source>
</evidence>
<dbReference type="HOGENOM" id="CLU_2951834_0_0_6"/>
<feature type="region of interest" description="Disordered" evidence="1">
    <location>
        <begin position="1"/>
        <end position="20"/>
    </location>
</feature>
<accession>B3PKH4</accession>